<dbReference type="GeneID" id="78174821"/>
<dbReference type="EMBL" id="JAJGWB010000154">
    <property type="protein sequence ID" value="MCC4478543.1"/>
    <property type="molecule type" value="Genomic_DNA"/>
</dbReference>
<gene>
    <name evidence="1" type="ORF">LMB76_10035</name>
    <name evidence="2" type="ORF">PSQ53_06815</name>
</gene>
<dbReference type="EMBL" id="JAQTKT010000001">
    <property type="protein sequence ID" value="MDD1382652.1"/>
    <property type="molecule type" value="Genomic_DNA"/>
</dbReference>
<reference evidence="1" key="1">
    <citation type="submission" date="2021-10" db="EMBL/GenBank/DDBJ databases">
        <title>Evolutionary history and lifestyle of the vertebrate symbiont Limosilactobacillus reuteri.</title>
        <authorList>
            <person name="Zheng J."/>
            <person name="Li F."/>
            <person name="Gaenzle M."/>
            <person name="Walter J."/>
        </authorList>
    </citation>
    <scope>NUCLEOTIDE SEQUENCE</scope>
    <source>
        <strain evidence="1">GQ_1_3_1</strain>
    </source>
</reference>
<reference evidence="2" key="2">
    <citation type="submission" date="2023-02" db="EMBL/GenBank/DDBJ databases">
        <title>Complete genome sequence of Limosilactobacillus reuteri SRCM217616 isolated from Bos taurus feces.</title>
        <authorList>
            <person name="Yang H.-G."/>
            <person name="Kim J.-W."/>
            <person name="Ha G.-S."/>
            <person name="Yang H.-J."/>
            <person name="Jeong D.-Y."/>
        </authorList>
    </citation>
    <scope>NUCLEOTIDE SEQUENCE</scope>
    <source>
        <strain evidence="2">SRCM217616</strain>
    </source>
</reference>
<organism evidence="1 3">
    <name type="scientific">Limosilactobacillus reuteri</name>
    <name type="common">Lactobacillus reuteri</name>
    <dbReference type="NCBI Taxonomy" id="1598"/>
    <lineage>
        <taxon>Bacteria</taxon>
        <taxon>Bacillati</taxon>
        <taxon>Bacillota</taxon>
        <taxon>Bacilli</taxon>
        <taxon>Lactobacillales</taxon>
        <taxon>Lactobacillaceae</taxon>
        <taxon>Limosilactobacillus</taxon>
    </lineage>
</organism>
<protein>
    <recommendedName>
        <fullName evidence="4">Helix-turn-helix domain-containing protein</fullName>
    </recommendedName>
</protein>
<dbReference type="Proteomes" id="UP001217945">
    <property type="component" value="Unassembled WGS sequence"/>
</dbReference>
<dbReference type="RefSeq" id="WP_098035001.1">
    <property type="nucleotide sequence ID" value="NZ_JAJGWA010000135.1"/>
</dbReference>
<sequence>MTLDVELHLTSENDDPAGENSFLYREWMKIKKEQGGYFILANNILQYLPLLKNSAAINLYLYYTEVARNLEGFSWHSISTISKRLQTSERTINNWNNVLLDAGLILRNSGTKNSYVTQLLPLEDFLLNIDHLKRDKVEKYLDNAGFKFKTSISINLKYLNSNHKTSFSQKRYSIYAKECYSKGKENNSFYRYVVLEETSNGNSELFKNKELKKDVLYWNDDNDKNNSLTFLCNLSKEDELNYDKSLRLALQLTRKGLISEYKATHKEKKIIL</sequence>
<evidence type="ECO:0000313" key="2">
    <source>
        <dbReference type="EMBL" id="MDD1382652.1"/>
    </source>
</evidence>
<accession>A0AAW4X848</accession>
<proteinExistence type="predicted"/>
<dbReference type="Proteomes" id="UP001198026">
    <property type="component" value="Unassembled WGS sequence"/>
</dbReference>
<evidence type="ECO:0000313" key="3">
    <source>
        <dbReference type="Proteomes" id="UP001198026"/>
    </source>
</evidence>
<evidence type="ECO:0008006" key="4">
    <source>
        <dbReference type="Google" id="ProtNLM"/>
    </source>
</evidence>
<dbReference type="AlphaFoldDB" id="A0AAW4X848"/>
<name>A0AAW4X848_LIMRT</name>
<evidence type="ECO:0000313" key="1">
    <source>
        <dbReference type="EMBL" id="MCC4478543.1"/>
    </source>
</evidence>
<comment type="caution">
    <text evidence="1">The sequence shown here is derived from an EMBL/GenBank/DDBJ whole genome shotgun (WGS) entry which is preliminary data.</text>
</comment>